<protein>
    <recommendedName>
        <fullName evidence="2">Gamma-glutamylcyclotransferase family protein YtfP</fullName>
    </recommendedName>
</protein>
<dbReference type="InterPro" id="IPR036568">
    <property type="entry name" value="GGCT-like_sf"/>
</dbReference>
<dbReference type="InterPro" id="IPR009288">
    <property type="entry name" value="AIG2-like_dom"/>
</dbReference>
<sequence length="118" mass="13735">MRIIVYGSLRRKQGNSHWMTHAQWLGDHQIEGYELYSLGHYPGVITGEGTVYCEVYRIDASILAELDALRTKGGEYKRFLIQTPFGSAWLYVYQRSVSGRQRIMSGDWLKREEEQESD</sequence>
<dbReference type="Gene3D" id="3.10.490.10">
    <property type="entry name" value="Gamma-glutamyl cyclotransferase-like"/>
    <property type="match status" value="1"/>
</dbReference>
<dbReference type="Proteomes" id="UP000006690">
    <property type="component" value="Chromosome"/>
</dbReference>
<evidence type="ECO:0000256" key="2">
    <source>
        <dbReference type="ARBA" id="ARBA00069885"/>
    </source>
</evidence>
<dbReference type="FunFam" id="3.10.490.10:FF:000001">
    <property type="entry name" value="Gamma-glutamylcyclotransferase ytfP"/>
    <property type="match status" value="1"/>
</dbReference>
<dbReference type="EMBL" id="AP012032">
    <property type="protein sequence ID" value="BAK12818.1"/>
    <property type="molecule type" value="Genomic_DNA"/>
</dbReference>
<comment type="similarity">
    <text evidence="1">Belongs to the gamma-glutamylcyclotransferase family.</text>
</comment>
<dbReference type="SUPFAM" id="SSF110857">
    <property type="entry name" value="Gamma-glutamyl cyclotransferase-like"/>
    <property type="match status" value="1"/>
</dbReference>
<dbReference type="HOGENOM" id="CLU_083466_5_2_6"/>
<gene>
    <name evidence="4" type="primary">ytfP</name>
    <name evidence="4" type="ordered locus">PAJ_2738</name>
</gene>
<evidence type="ECO:0000259" key="3">
    <source>
        <dbReference type="Pfam" id="PF06094"/>
    </source>
</evidence>
<dbReference type="eggNOG" id="COG2105">
    <property type="taxonomic scope" value="Bacteria"/>
</dbReference>
<dbReference type="KEGG" id="paj:PAJ_2738"/>
<dbReference type="OrthoDB" id="482277at2"/>
<accession>A0A0H3L4I7</accession>
<organism evidence="4 5">
    <name type="scientific">Pantoea ananatis (strain AJ13355)</name>
    <dbReference type="NCBI Taxonomy" id="932677"/>
    <lineage>
        <taxon>Bacteria</taxon>
        <taxon>Pseudomonadati</taxon>
        <taxon>Pseudomonadota</taxon>
        <taxon>Gammaproteobacteria</taxon>
        <taxon>Enterobacterales</taxon>
        <taxon>Erwiniaceae</taxon>
        <taxon>Pantoea</taxon>
    </lineage>
</organism>
<dbReference type="GeneID" id="57266600"/>
<dbReference type="CDD" id="cd06661">
    <property type="entry name" value="GGCT_like"/>
    <property type="match status" value="1"/>
</dbReference>
<feature type="domain" description="Gamma-glutamylcyclotransferase AIG2-like" evidence="3">
    <location>
        <begin position="3"/>
        <end position="109"/>
    </location>
</feature>
<dbReference type="InterPro" id="IPR013024">
    <property type="entry name" value="GGCT-like"/>
</dbReference>
<name>A0A0H3L4I7_PANAA</name>
<dbReference type="PATRIC" id="fig|553.3.peg.543"/>
<dbReference type="Pfam" id="PF06094">
    <property type="entry name" value="GGACT"/>
    <property type="match status" value="1"/>
</dbReference>
<dbReference type="AlphaFoldDB" id="A0A0H3L4I7"/>
<proteinExistence type="inferred from homology"/>
<evidence type="ECO:0000313" key="4">
    <source>
        <dbReference type="EMBL" id="BAK12818.1"/>
    </source>
</evidence>
<evidence type="ECO:0000313" key="5">
    <source>
        <dbReference type="Proteomes" id="UP000006690"/>
    </source>
</evidence>
<dbReference type="RefSeq" id="WP_013027378.1">
    <property type="nucleotide sequence ID" value="NC_017531.2"/>
</dbReference>
<reference evidence="5" key="1">
    <citation type="journal article" date="2012" name="Appl. Microbiol. Biotechnol.">
        <title>The complete genome sequence of Pantoea ananatis AJ13355, an organism with great biotechnological potential.</title>
        <authorList>
            <person name="Hara Y."/>
            <person name="Kadotani N."/>
            <person name="Izui H."/>
            <person name="Katashkina J.I."/>
            <person name="Kuvaeva T.M."/>
            <person name="Andreeva I.G."/>
            <person name="Golubeva L.I."/>
            <person name="Malko D.B."/>
            <person name="Makeev V.J."/>
            <person name="Mashko S.V."/>
            <person name="Kozlov Y.I."/>
        </authorList>
    </citation>
    <scope>NUCLEOTIDE SEQUENCE [LARGE SCALE GENOMIC DNA]</scope>
    <source>
        <strain evidence="5">AJ13355</strain>
    </source>
</reference>
<evidence type="ECO:0000256" key="1">
    <source>
        <dbReference type="ARBA" id="ARBA00008861"/>
    </source>
</evidence>